<dbReference type="InterPro" id="IPR004139">
    <property type="entry name" value="Glyco_trans_13"/>
</dbReference>
<keyword evidence="11 12" id="KW-0464">Manganese</keyword>
<evidence type="ECO:0000256" key="11">
    <source>
        <dbReference type="ARBA" id="ARBA00023211"/>
    </source>
</evidence>
<comment type="similarity">
    <text evidence="12">Belongs to the glycosyltransferase 13 family.</text>
</comment>
<keyword evidence="6 12" id="KW-0479">Metal-binding</keyword>
<keyword evidence="4" id="KW-0808">Transferase</keyword>
<keyword evidence="5" id="KW-0812">Transmembrane</keyword>
<dbReference type="PANTHER" id="PTHR10468">
    <property type="entry name" value="PROTEIN O-LINKED-MANNOSE BETA-1,2-N-ACETYLGLUCOSAMINYLTRANSFERASE 1/ALPHA-1,3-MANNOSYL-GLYCOPROTEIN 2-BETA-N-ACETYLGLUCOSAMINYLTRANSFERASE"/>
    <property type="match status" value="1"/>
</dbReference>
<keyword evidence="8" id="KW-1133">Transmembrane helix</keyword>
<evidence type="ECO:0000256" key="5">
    <source>
        <dbReference type="ARBA" id="ARBA00022692"/>
    </source>
</evidence>
<dbReference type="PANTHER" id="PTHR10468:SF0">
    <property type="entry name" value="ALPHA-1,3-MANNOSYL-GLYCOPROTEIN 2-BETA-N-ACETYLGLUCOSAMINYLTRANSFERASE"/>
    <property type="match status" value="1"/>
</dbReference>
<comment type="caution">
    <text evidence="13">The sequence shown here is derived from an EMBL/GenBank/DDBJ whole genome shotgun (WGS) entry which is preliminary data.</text>
</comment>
<evidence type="ECO:0000256" key="6">
    <source>
        <dbReference type="ARBA" id="ARBA00022723"/>
    </source>
</evidence>
<sequence length="440" mass="50830">MANAVCDYRFLLLVAAVAFIYIQVRLFATQSEYADRLPAVVESESDCTSQMRSLIDQISMQQGRIVALWKGLQELTDKVQVPVAAVVIMACNRADYLERTIKSILKYQSSVALKFPLFVSQDGSAPDVKSKALSYDQLTYMQHLDYKPVQTVRHGELVAYYKIARHYKWALDELFYKHNFSRVIILEDDMEISPDFFDYFEATAALLDKDKSIMAVSSWNDNGQKQFVHDPYALYRSNFFPGLECWLDLHGMSYLQNGQVHILVSLVYLLKENHKGRQFIRPEVCRAYGSSMGQFFKNYLEPIKMNDAQVDWKSMDLSYLMEDKFMKHFAHTLKNAKPIQGIDVVLKAYNIDGDVRIQYRDQPDFERIARQFGIFEEWKPLLLIMRLQRCLQSIPTSTANGNYGIPRTAYKGVVVFRYQTSKRIFLVSPDSLKQLGIEGS</sequence>
<reference evidence="13" key="1">
    <citation type="submission" date="2021-01" db="EMBL/GenBank/DDBJ databases">
        <authorList>
            <person name="Lovell J.T."/>
            <person name="Bentley N."/>
            <person name="Bhattarai G."/>
            <person name="Jenkins J.W."/>
            <person name="Sreedasyam A."/>
            <person name="Alarcon Y."/>
            <person name="Bock C."/>
            <person name="Boston L."/>
            <person name="Carlson J."/>
            <person name="Cervantes K."/>
            <person name="Clermont K."/>
            <person name="Krom N."/>
            <person name="Kubenka K."/>
            <person name="Mamidi S."/>
            <person name="Mattison C."/>
            <person name="Monteros M."/>
            <person name="Pisani C."/>
            <person name="Plott C."/>
            <person name="Rajasekar S."/>
            <person name="Rhein H.S."/>
            <person name="Rohla C."/>
            <person name="Song M."/>
            <person name="Hilaire R.S."/>
            <person name="Shu S."/>
            <person name="Wells L."/>
            <person name="Wang X."/>
            <person name="Webber J."/>
            <person name="Heerema R.J."/>
            <person name="Klein P."/>
            <person name="Conner P."/>
            <person name="Grauke L."/>
            <person name="Grimwood J."/>
            <person name="Schmutz J."/>
            <person name="Randall J.J."/>
        </authorList>
    </citation>
    <scope>NUCLEOTIDE SEQUENCE</scope>
    <source>
        <tissue evidence="13">Leaf</tissue>
    </source>
</reference>
<dbReference type="FunFam" id="3.90.550.10:FF:000090">
    <property type="entry name" value="Alpha-1,3-mannosyl-glycoprotein 2-beta-N-acetylglucosaminyltransferase"/>
    <property type="match status" value="1"/>
</dbReference>
<keyword evidence="7 12" id="KW-0735">Signal-anchor</keyword>
<comment type="cofactor">
    <cofactor evidence="12">
        <name>Mn(2+)</name>
        <dbReference type="ChEBI" id="CHEBI:29035"/>
    </cofactor>
    <text evidence="12">The cofactor is mostly bound to the substrate.</text>
</comment>
<evidence type="ECO:0000313" key="14">
    <source>
        <dbReference type="Proteomes" id="UP000811246"/>
    </source>
</evidence>
<name>A0A922EYV8_CARIL</name>
<keyword evidence="3 12" id="KW-0328">Glycosyltransferase</keyword>
<evidence type="ECO:0000256" key="4">
    <source>
        <dbReference type="ARBA" id="ARBA00022679"/>
    </source>
</evidence>
<dbReference type="EMBL" id="CM031829">
    <property type="protein sequence ID" value="KAG6712169.1"/>
    <property type="molecule type" value="Genomic_DNA"/>
</dbReference>
<dbReference type="GO" id="GO:0003827">
    <property type="term" value="F:alpha-1,3-mannosylglycoprotein 2-beta-N-acetylglucosaminyltransferase activity"/>
    <property type="evidence" value="ECO:0007669"/>
    <property type="project" value="UniProtKB-UniRule"/>
</dbReference>
<comment type="subcellular location">
    <subcellularLocation>
        <location evidence="1 12">Golgi apparatus membrane</location>
        <topology evidence="1 12">Single-pass type II membrane protein</topology>
    </subcellularLocation>
</comment>
<evidence type="ECO:0000313" key="13">
    <source>
        <dbReference type="EMBL" id="KAG6712169.1"/>
    </source>
</evidence>
<evidence type="ECO:0000256" key="2">
    <source>
        <dbReference type="ARBA" id="ARBA00004922"/>
    </source>
</evidence>
<organism evidence="13 14">
    <name type="scientific">Carya illinoinensis</name>
    <name type="common">Pecan</name>
    <dbReference type="NCBI Taxonomy" id="32201"/>
    <lineage>
        <taxon>Eukaryota</taxon>
        <taxon>Viridiplantae</taxon>
        <taxon>Streptophyta</taxon>
        <taxon>Embryophyta</taxon>
        <taxon>Tracheophyta</taxon>
        <taxon>Spermatophyta</taxon>
        <taxon>Magnoliopsida</taxon>
        <taxon>eudicotyledons</taxon>
        <taxon>Gunneridae</taxon>
        <taxon>Pentapetalae</taxon>
        <taxon>rosids</taxon>
        <taxon>fabids</taxon>
        <taxon>Fagales</taxon>
        <taxon>Juglandaceae</taxon>
        <taxon>Carya</taxon>
    </lineage>
</organism>
<evidence type="ECO:0000256" key="10">
    <source>
        <dbReference type="ARBA" id="ARBA00023136"/>
    </source>
</evidence>
<dbReference type="GO" id="GO:0030145">
    <property type="term" value="F:manganese ion binding"/>
    <property type="evidence" value="ECO:0007669"/>
    <property type="project" value="UniProtKB-UniRule"/>
</dbReference>
<evidence type="ECO:0000256" key="12">
    <source>
        <dbReference type="RuleBase" id="RU368119"/>
    </source>
</evidence>
<dbReference type="Proteomes" id="UP000811246">
    <property type="component" value="Chromosome 5"/>
</dbReference>
<dbReference type="EC" id="2.4.1.101" evidence="12"/>
<evidence type="ECO:0000256" key="3">
    <source>
        <dbReference type="ARBA" id="ARBA00022676"/>
    </source>
</evidence>
<comment type="pathway">
    <text evidence="2 12">Protein modification; protein glycosylation.</text>
</comment>
<proteinExistence type="inferred from homology"/>
<gene>
    <name evidence="13" type="ORF">I3842_05G091000</name>
</gene>
<keyword evidence="10" id="KW-0472">Membrane</keyword>
<dbReference type="AlphaFoldDB" id="A0A922EYV8"/>
<dbReference type="InterPro" id="IPR052261">
    <property type="entry name" value="Glycosyltransferase_13"/>
</dbReference>
<dbReference type="GO" id="GO:0000139">
    <property type="term" value="C:Golgi membrane"/>
    <property type="evidence" value="ECO:0007669"/>
    <property type="project" value="UniProtKB-SubCell"/>
</dbReference>
<evidence type="ECO:0000256" key="8">
    <source>
        <dbReference type="ARBA" id="ARBA00022989"/>
    </source>
</evidence>
<evidence type="ECO:0000256" key="9">
    <source>
        <dbReference type="ARBA" id="ARBA00023034"/>
    </source>
</evidence>
<protein>
    <recommendedName>
        <fullName evidence="12">Alpha-1,3-mannosyl-glycoprotein 2-beta-N-acetylglucosaminyltransferase</fullName>
        <shortName evidence="12">GNT-I</shortName>
        <shortName evidence="12">GlcNAc-T I</shortName>
        <ecNumber evidence="12">2.4.1.101</ecNumber>
    </recommendedName>
    <alternativeName>
        <fullName evidence="12">N-glycosyl-oligosaccharide-glycoprotein N-acetylglucosaminyltransferase I</fullName>
    </alternativeName>
</protein>
<evidence type="ECO:0000256" key="1">
    <source>
        <dbReference type="ARBA" id="ARBA00004323"/>
    </source>
</evidence>
<comment type="function">
    <text evidence="12">Initiates complex N-linked carbohydrate formation. Essential for the conversion of high-mannose to hybrid and complex N-glycans.</text>
</comment>
<dbReference type="Pfam" id="PF03071">
    <property type="entry name" value="GNT-I"/>
    <property type="match status" value="2"/>
</dbReference>
<keyword evidence="9 12" id="KW-0333">Golgi apparatus</keyword>
<evidence type="ECO:0000256" key="7">
    <source>
        <dbReference type="ARBA" id="ARBA00022968"/>
    </source>
</evidence>
<accession>A0A922EYV8</accession>
<comment type="catalytic activity">
    <reaction evidence="12">
        <text>N(4)-(alpha-D-Man-(1-&gt;3)-[alpha-D-Man-(1-&gt;3)-[alpha-D-Man-(1-&gt;6)]-alpha-D-Man-(1-&gt;6)]-beta-D-Man-(1-&gt;4)-beta-D-GlcNAc-(1-&gt;4)-beta-D-GlcNAc)-L-asparaginyl-[protein] (N-glucan mannose isomer 5A1,2) + UDP-N-acetyl-alpha-D-glucosamine = N(4)-{beta-D-GlcNAc-(1-&gt;2)-alpha-D-Man-(1-&gt;3)-[alpha-D-Man-(1-&gt;3)-[alpha-D-Man-(1-&gt;6)]-alpha-D-Man-(1-&gt;6)]-beta-D-Man-(1-&gt;4)-beta-D-GlcNAc-(1-&gt;4)-beta-D-GlcNAc}-L-asparaginyl-[protein] + UDP + H(+)</text>
        <dbReference type="Rhea" id="RHEA:11456"/>
        <dbReference type="Rhea" id="RHEA-COMP:14367"/>
        <dbReference type="Rhea" id="RHEA-COMP:14368"/>
        <dbReference type="ChEBI" id="CHEBI:15378"/>
        <dbReference type="ChEBI" id="CHEBI:57705"/>
        <dbReference type="ChEBI" id="CHEBI:58223"/>
        <dbReference type="ChEBI" id="CHEBI:59087"/>
        <dbReference type="ChEBI" id="CHEBI:60625"/>
        <dbReference type="EC" id="2.4.1.101"/>
    </reaction>
</comment>